<dbReference type="PROSITE" id="PS50022">
    <property type="entry name" value="FA58C_3"/>
    <property type="match status" value="1"/>
</dbReference>
<sequence length="156" mass="16788">MKTPYKIDAVSLQPRPSDNANGRIGGHKIEVSADGTSWQTAAVGTYNNDATTKKTFFVARPARYVRITATSEAQSVANQWTAIAEISIFQDTAYTLPAAGKSLWEKTVDFPLIPAAVALLPNGKVLMWSAFAKDNFGGQRGFTQIGIYDPATGEST</sequence>
<keyword evidence="3" id="KW-1185">Reference proteome</keyword>
<protein>
    <recommendedName>
        <fullName evidence="1">F5/8 type C domain-containing protein</fullName>
    </recommendedName>
</protein>
<evidence type="ECO:0000259" key="1">
    <source>
        <dbReference type="PROSITE" id="PS50022"/>
    </source>
</evidence>
<proteinExistence type="predicted"/>
<name>A0AAD4IKC6_9PLEO</name>
<gene>
    <name evidence="2" type="ORF">G6011_01230</name>
</gene>
<evidence type="ECO:0000313" key="2">
    <source>
        <dbReference type="EMBL" id="KAG9196109.1"/>
    </source>
</evidence>
<organism evidence="2 3">
    <name type="scientific">Alternaria panax</name>
    <dbReference type="NCBI Taxonomy" id="48097"/>
    <lineage>
        <taxon>Eukaryota</taxon>
        <taxon>Fungi</taxon>
        <taxon>Dikarya</taxon>
        <taxon>Ascomycota</taxon>
        <taxon>Pezizomycotina</taxon>
        <taxon>Dothideomycetes</taxon>
        <taxon>Pleosporomycetidae</taxon>
        <taxon>Pleosporales</taxon>
        <taxon>Pleosporineae</taxon>
        <taxon>Pleosporaceae</taxon>
        <taxon>Alternaria</taxon>
        <taxon>Alternaria sect. Panax</taxon>
    </lineage>
</organism>
<feature type="domain" description="F5/8 type C" evidence="1">
    <location>
        <begin position="1"/>
        <end position="91"/>
    </location>
</feature>
<dbReference type="EMBL" id="JAANER010000001">
    <property type="protein sequence ID" value="KAG9196109.1"/>
    <property type="molecule type" value="Genomic_DNA"/>
</dbReference>
<dbReference type="SUPFAM" id="SSF49785">
    <property type="entry name" value="Galactose-binding domain-like"/>
    <property type="match status" value="1"/>
</dbReference>
<reference evidence="2" key="1">
    <citation type="submission" date="2021-07" db="EMBL/GenBank/DDBJ databases">
        <title>Genome Resource of American Ginseng Black Spot Pathogen Alternaria panax.</title>
        <authorList>
            <person name="Qiu C."/>
            <person name="Wang W."/>
            <person name="Liu Z."/>
        </authorList>
    </citation>
    <scope>NUCLEOTIDE SEQUENCE</scope>
    <source>
        <strain evidence="2">BNCC115425</strain>
    </source>
</reference>
<dbReference type="InterPro" id="IPR000421">
    <property type="entry name" value="FA58C"/>
</dbReference>
<dbReference type="InterPro" id="IPR008979">
    <property type="entry name" value="Galactose-bd-like_sf"/>
</dbReference>
<evidence type="ECO:0000313" key="3">
    <source>
        <dbReference type="Proteomes" id="UP001199106"/>
    </source>
</evidence>
<dbReference type="AlphaFoldDB" id="A0AAD4IKC6"/>
<dbReference type="InterPro" id="IPR037293">
    <property type="entry name" value="Gal_Oxidase_central_sf"/>
</dbReference>
<comment type="caution">
    <text evidence="2">The sequence shown here is derived from an EMBL/GenBank/DDBJ whole genome shotgun (WGS) entry which is preliminary data.</text>
</comment>
<accession>A0AAD4IKC6</accession>
<dbReference type="Gene3D" id="2.60.120.260">
    <property type="entry name" value="Galactose-binding domain-like"/>
    <property type="match status" value="1"/>
</dbReference>
<dbReference type="Proteomes" id="UP001199106">
    <property type="component" value="Unassembled WGS sequence"/>
</dbReference>
<dbReference type="Gene3D" id="2.130.10.80">
    <property type="entry name" value="Galactose oxidase/kelch, beta-propeller"/>
    <property type="match status" value="1"/>
</dbReference>
<dbReference type="Pfam" id="PF00754">
    <property type="entry name" value="F5_F8_type_C"/>
    <property type="match status" value="1"/>
</dbReference>